<dbReference type="Proteomes" id="UP001605036">
    <property type="component" value="Unassembled WGS sequence"/>
</dbReference>
<evidence type="ECO:0000256" key="1">
    <source>
        <dbReference type="SAM" id="MobiDB-lite"/>
    </source>
</evidence>
<proteinExistence type="predicted"/>
<feature type="region of interest" description="Disordered" evidence="1">
    <location>
        <begin position="384"/>
        <end position="425"/>
    </location>
</feature>
<gene>
    <name evidence="2" type="ORF">R1flu_017341</name>
</gene>
<evidence type="ECO:0000313" key="3">
    <source>
        <dbReference type="Proteomes" id="UP001605036"/>
    </source>
</evidence>
<reference evidence="2 3" key="1">
    <citation type="submission" date="2024-09" db="EMBL/GenBank/DDBJ databases">
        <title>Chromosome-scale assembly of Riccia fluitans.</title>
        <authorList>
            <person name="Paukszto L."/>
            <person name="Sawicki J."/>
            <person name="Karawczyk K."/>
            <person name="Piernik-Szablinska J."/>
            <person name="Szczecinska M."/>
            <person name="Mazdziarz M."/>
        </authorList>
    </citation>
    <scope>NUCLEOTIDE SEQUENCE [LARGE SCALE GENOMIC DNA]</scope>
    <source>
        <strain evidence="2">Rf_01</strain>
        <tissue evidence="2">Aerial parts of the thallus</tissue>
    </source>
</reference>
<dbReference type="Gene3D" id="1.20.930.20">
    <property type="entry name" value="Adaptor protein Cbl, N-terminal domain"/>
    <property type="match status" value="1"/>
</dbReference>
<name>A0ABD1ZCU0_9MARC</name>
<evidence type="ECO:0008006" key="4">
    <source>
        <dbReference type="Google" id="ProtNLM"/>
    </source>
</evidence>
<organism evidence="2 3">
    <name type="scientific">Riccia fluitans</name>
    <dbReference type="NCBI Taxonomy" id="41844"/>
    <lineage>
        <taxon>Eukaryota</taxon>
        <taxon>Viridiplantae</taxon>
        <taxon>Streptophyta</taxon>
        <taxon>Embryophyta</taxon>
        <taxon>Marchantiophyta</taxon>
        <taxon>Marchantiopsida</taxon>
        <taxon>Marchantiidae</taxon>
        <taxon>Marchantiales</taxon>
        <taxon>Ricciaceae</taxon>
        <taxon>Riccia</taxon>
    </lineage>
</organism>
<protein>
    <recommendedName>
        <fullName evidence="4">Phorbol-ester/DAG-type domain-containing protein</fullName>
    </recommendedName>
</protein>
<dbReference type="AlphaFoldDB" id="A0ABD1ZCU0"/>
<dbReference type="SUPFAM" id="SSF57889">
    <property type="entry name" value="Cysteine-rich domain"/>
    <property type="match status" value="1"/>
</dbReference>
<dbReference type="InterPro" id="IPR046349">
    <property type="entry name" value="C1-like_sf"/>
</dbReference>
<comment type="caution">
    <text evidence="2">The sequence shown here is derived from an EMBL/GenBank/DDBJ whole genome shotgun (WGS) entry which is preliminary data.</text>
</comment>
<feature type="region of interest" description="Disordered" evidence="1">
    <location>
        <begin position="134"/>
        <end position="180"/>
    </location>
</feature>
<feature type="compositionally biased region" description="Polar residues" evidence="1">
    <location>
        <begin position="136"/>
        <end position="145"/>
    </location>
</feature>
<accession>A0ABD1ZCU0</accession>
<dbReference type="InterPro" id="IPR036537">
    <property type="entry name" value="Adaptor_Cbl_N_dom_sf"/>
</dbReference>
<dbReference type="EMBL" id="JBHFFA010000001">
    <property type="protein sequence ID" value="KAL2649213.1"/>
    <property type="molecule type" value="Genomic_DNA"/>
</dbReference>
<sequence length="508" mass="56385">MPCESPNRRCVSVQCQSLNAVGHEAQLLALRSPTRRSASSETSPPTARTRAWRPRSQLRKSSPYVGTQVTLEAKTHGSFHSPSRRPDSIECPTIVDTISYERQPWSKVSPCRRHRQVKEPEICVVVGHEAQFVNPGRSSRQSTASVRDFYAPRTTNRRGDGINAGDLSSQNSGDDSDASIGSLPRSPWVLHFATDAAKVSAFDEQVRGQLRTTGECYMLGPPQNMVNVGTYAKLCNASVHELIRAIGNRLQNVKVQKKPCEHLFKYLKYIDESVVSLLKPLDTANLSHGVDRLLRVLKESLADAYVLFKRCETRSPIHVNVLSNIPASLSTVEEEIQRIIPVLRLALARHQDVLTSQVNMERGAPASSREFTTLILPGDFTTPASAESSMKSVDLKSSLDEPSVSNGHNLSGEKPEQNPPVPGRSKIYSPWHVDVHSLKMRTWGTRTYLCKACHQVGNGCVFSCDECSYHIHPSCVELNQSIQQLEEVRINKLSMCDDPVERDLCAVV</sequence>
<evidence type="ECO:0000313" key="2">
    <source>
        <dbReference type="EMBL" id="KAL2649213.1"/>
    </source>
</evidence>
<feature type="region of interest" description="Disordered" evidence="1">
    <location>
        <begin position="30"/>
        <end position="63"/>
    </location>
</feature>
<keyword evidence="3" id="KW-1185">Reference proteome</keyword>